<sequence>MFERIRLRWFVVAAVVCAALVGGATAAAAQDAPSVSLATTGGNVTVTQAEDATIRGTSDLEAGTTVSVRVQSASDTSPRFLKTSEAVVGDDGNFSATLDFSDIPPGSTFSVSVRNESSALAEAEGVVVEDAATTTASTTTSASTTDTGIPGFGAGLGALAVAGLGAAALLAGRRA</sequence>
<dbReference type="PATRIC" id="fig|1227459.3.peg.2648"/>
<accession>M0H483</accession>
<evidence type="ECO:0000256" key="1">
    <source>
        <dbReference type="SAM" id="Phobius"/>
    </source>
</evidence>
<keyword evidence="3" id="KW-1185">Reference proteome</keyword>
<dbReference type="Proteomes" id="UP000011571">
    <property type="component" value="Unassembled WGS sequence"/>
</dbReference>
<proteinExistence type="predicted"/>
<evidence type="ECO:0000313" key="2">
    <source>
        <dbReference type="EMBL" id="ELZ79305.1"/>
    </source>
</evidence>
<protein>
    <recommendedName>
        <fullName evidence="4">PGF-CTERM sorting domain-containing protein</fullName>
    </recommendedName>
</protein>
<dbReference type="AlphaFoldDB" id="M0H483"/>
<gene>
    <name evidence="2" type="ORF">C454_13458</name>
</gene>
<reference evidence="2 3" key="1">
    <citation type="journal article" date="2014" name="PLoS Genet.">
        <title>Phylogenetically driven sequencing of extremely halophilic archaea reveals strategies for static and dynamic osmo-response.</title>
        <authorList>
            <person name="Becker E.A."/>
            <person name="Seitzer P.M."/>
            <person name="Tritt A."/>
            <person name="Larsen D."/>
            <person name="Krusor M."/>
            <person name="Yao A.I."/>
            <person name="Wu D."/>
            <person name="Madern D."/>
            <person name="Eisen J.A."/>
            <person name="Darling A.E."/>
            <person name="Facciotti M.T."/>
        </authorList>
    </citation>
    <scope>NUCLEOTIDE SEQUENCE [LARGE SCALE GENOMIC DNA]</scope>
    <source>
        <strain evidence="3">ATCC 33959 / DSM 4427 / JCM 8863 / NBRC 102184 / NCIMB 2188 / Ma 2.38</strain>
    </source>
</reference>
<feature type="transmembrane region" description="Helical" evidence="1">
    <location>
        <begin position="149"/>
        <end position="171"/>
    </location>
</feature>
<dbReference type="EMBL" id="AOLJ01000019">
    <property type="protein sequence ID" value="ELZ79305.1"/>
    <property type="molecule type" value="Genomic_DNA"/>
</dbReference>
<keyword evidence="1" id="KW-0472">Membrane</keyword>
<evidence type="ECO:0008006" key="4">
    <source>
        <dbReference type="Google" id="ProtNLM"/>
    </source>
</evidence>
<dbReference type="NCBIfam" id="NF045517">
    <property type="entry name" value="halo_surf_dom"/>
    <property type="match status" value="1"/>
</dbReference>
<organism evidence="2 3">
    <name type="scientific">Haloferax gibbonsii (strain ATCC 33959 / DSM 4427 / JCM 8863 / NBRC 102184 / NCIMB 2188 / Ma 2.38)</name>
    <dbReference type="NCBI Taxonomy" id="1227459"/>
    <lineage>
        <taxon>Archaea</taxon>
        <taxon>Methanobacteriati</taxon>
        <taxon>Methanobacteriota</taxon>
        <taxon>Stenosarchaea group</taxon>
        <taxon>Halobacteria</taxon>
        <taxon>Halobacteriales</taxon>
        <taxon>Haloferacaceae</taxon>
        <taxon>Haloferax</taxon>
    </lineage>
</organism>
<dbReference type="RefSeq" id="WP_004976407.1">
    <property type="nucleotide sequence ID" value="NZ_AOLJ01000019.1"/>
</dbReference>
<keyword evidence="1" id="KW-0812">Transmembrane</keyword>
<name>M0H483_HALGM</name>
<comment type="caution">
    <text evidence="2">The sequence shown here is derived from an EMBL/GenBank/DDBJ whole genome shotgun (WGS) entry which is preliminary data.</text>
</comment>
<keyword evidence="1" id="KW-1133">Transmembrane helix</keyword>
<evidence type="ECO:0000313" key="3">
    <source>
        <dbReference type="Proteomes" id="UP000011571"/>
    </source>
</evidence>